<name>A0A1E5NAI5_9SPIR</name>
<proteinExistence type="predicted"/>
<dbReference type="Proteomes" id="UP000095247">
    <property type="component" value="Unassembled WGS sequence"/>
</dbReference>
<evidence type="ECO:0000313" key="2">
    <source>
        <dbReference type="Proteomes" id="UP000095247"/>
    </source>
</evidence>
<comment type="caution">
    <text evidence="1">The sequence shown here is derived from an EMBL/GenBank/DDBJ whole genome shotgun (WGS) entry which is preliminary data.</text>
</comment>
<reference evidence="1 2" key="1">
    <citation type="submission" date="2016-08" db="EMBL/GenBank/DDBJ databases">
        <title>Characterization and recognition of Brachyspira hampsonii sp. nov., a novel intestinal spirochete that is pathogenic to pigs.</title>
        <authorList>
            <person name="Mirajkar N."/>
            <person name="La T."/>
            <person name="Phillips N."/>
            <person name="Hampson D."/>
            <person name="Gebhart C."/>
        </authorList>
    </citation>
    <scope>NUCLEOTIDE SEQUENCE [LARGE SCALE GENOMIC DNA]</scope>
    <source>
        <strain evidence="1 2">P280/1</strain>
    </source>
</reference>
<accession>A0A1E5NAI5</accession>
<gene>
    <name evidence="1" type="ORF">BFL38_00675</name>
</gene>
<dbReference type="AlphaFoldDB" id="A0A1E5NAI5"/>
<protein>
    <submittedName>
        <fullName evidence="1">Uncharacterized protein</fullName>
    </submittedName>
</protein>
<organism evidence="1 2">
    <name type="scientific">Brachyspira hampsonii</name>
    <dbReference type="NCBI Taxonomy" id="1287055"/>
    <lineage>
        <taxon>Bacteria</taxon>
        <taxon>Pseudomonadati</taxon>
        <taxon>Spirochaetota</taxon>
        <taxon>Spirochaetia</taxon>
        <taxon>Brachyspirales</taxon>
        <taxon>Brachyspiraceae</taxon>
        <taxon>Brachyspira</taxon>
    </lineage>
</organism>
<evidence type="ECO:0000313" key="1">
    <source>
        <dbReference type="EMBL" id="OEJ13111.1"/>
    </source>
</evidence>
<dbReference type="EMBL" id="MDCO01000015">
    <property type="protein sequence ID" value="OEJ13111.1"/>
    <property type="molecule type" value="Genomic_DNA"/>
</dbReference>
<sequence length="96" mass="10564">MSKLNVYINADASQAIEAFGKLKDKTTEGMPFPSEVSITDMYIYRYVGNNPLYDSSAYLDGRLDRFNFYAIDGYATSSVHLLTPTSATGTCQGPTD</sequence>
<dbReference type="RefSeq" id="WP_069727700.1">
    <property type="nucleotide sequence ID" value="NZ_MDCO01000015.1"/>
</dbReference>